<proteinExistence type="predicted"/>
<evidence type="ECO:0000313" key="2">
    <source>
        <dbReference type="Proteomes" id="UP000827976"/>
    </source>
</evidence>
<accession>A0ACB7TZD9</accession>
<protein>
    <submittedName>
        <fullName evidence="1">Splicing factor 3A subunit 1 protein</fullName>
    </submittedName>
</protein>
<dbReference type="EMBL" id="CM037029">
    <property type="protein sequence ID" value="KAH7653416.1"/>
    <property type="molecule type" value="Genomic_DNA"/>
</dbReference>
<organism evidence="1 2">
    <name type="scientific">Dioscorea alata</name>
    <name type="common">Purple yam</name>
    <dbReference type="NCBI Taxonomy" id="55571"/>
    <lineage>
        <taxon>Eukaryota</taxon>
        <taxon>Viridiplantae</taxon>
        <taxon>Streptophyta</taxon>
        <taxon>Embryophyta</taxon>
        <taxon>Tracheophyta</taxon>
        <taxon>Spermatophyta</taxon>
        <taxon>Magnoliopsida</taxon>
        <taxon>Liliopsida</taxon>
        <taxon>Dioscoreales</taxon>
        <taxon>Dioscoreaceae</taxon>
        <taxon>Dioscorea</taxon>
    </lineage>
</organism>
<dbReference type="Proteomes" id="UP000827976">
    <property type="component" value="Chromosome 19"/>
</dbReference>
<name>A0ACB7TZD9_DIOAL</name>
<sequence length="813" mass="89432">MLGPILPLPAPPADGDSGPLPLAQVPPDSQPQETNEPPSAPAPVATHTRTIGIIHPPPDIRLIIDKTANFVAKNGPEFEKRILANNANNAKFNFIITTDPYHAYYQHRISEFRSQLQSASDPSQPSEPSPSPKPDSAAPPPDTAPAPKADPSAPFRVPTRKPLEPPEAEQYTVRLPEGITGEELDIIKLTAQFVARNGKSFLTSLTSREISNPQFHFLKPTHSMFTFFTALADAYSKVLMPPKGLTGKLENSVKDLTTVLERCLHRLEWDRSQEQARQKAEDEIEKERMEMAMIDWHDFVVVETIEFADDEDEELPPPMTLEEVIRRSKFSTLDEKEAMDTAERGKEVEMEMDEEEIQLMEEGMRATRIEENDGGEEKKGEMKAAMGDEPEPPMRIVKNWKRPEERVAAERDPTKFVISPITGELIPISEMEEHMRISLIDPKYKEQKERMMAKIRETTLAADDEISRNIVGLAKTRPDIFGTTEEEVSNAVKAEIEKKKDEQPKQVIWDGHSGSIGRTASQALSQGLPGEEQIDSNGSDGRALAGPAAPPPRPGIPMVRPLPPPPGLALNIPRFVPPTNVQYSAPGTGGGIMQLPPRPGVAPLVSSAGPPQSSYHLNSSQQHMVMNRPHHMPQPISITPSAIPVPPPPGSQFTPLMAPRPPFGAIPIPAPNMHMVPPLPMSGMPPPPPPEEAPPPLPDEPEPKKPRLDDSSLIPEDQFLVQHPGSARISISVPNVDEGNLKGQVLEITVHSLSETIGSLKEKIAGEVQLPANKQKLSGRAGFLKDNLTLAYYNIRPSEMLTLALRERGGRKR</sequence>
<gene>
    <name evidence="1" type="ORF">IHE45_19G079200</name>
</gene>
<keyword evidence="2" id="KW-1185">Reference proteome</keyword>
<reference evidence="2" key="1">
    <citation type="journal article" date="2022" name="Nat. Commun.">
        <title>Chromosome evolution and the genetic basis of agronomically important traits in greater yam.</title>
        <authorList>
            <person name="Bredeson J.V."/>
            <person name="Lyons J.B."/>
            <person name="Oniyinde I.O."/>
            <person name="Okereke N.R."/>
            <person name="Kolade O."/>
            <person name="Nnabue I."/>
            <person name="Nwadili C.O."/>
            <person name="Hribova E."/>
            <person name="Parker M."/>
            <person name="Nwogha J."/>
            <person name="Shu S."/>
            <person name="Carlson J."/>
            <person name="Kariba R."/>
            <person name="Muthemba S."/>
            <person name="Knop K."/>
            <person name="Barton G.J."/>
            <person name="Sherwood A.V."/>
            <person name="Lopez-Montes A."/>
            <person name="Asiedu R."/>
            <person name="Jamnadass R."/>
            <person name="Muchugi A."/>
            <person name="Goodstein D."/>
            <person name="Egesi C.N."/>
            <person name="Featherston J."/>
            <person name="Asfaw A."/>
            <person name="Simpson G.G."/>
            <person name="Dolezel J."/>
            <person name="Hendre P.S."/>
            <person name="Van Deynze A."/>
            <person name="Kumar P.L."/>
            <person name="Obidiegwu J.E."/>
            <person name="Bhattacharjee R."/>
            <person name="Rokhsar D.S."/>
        </authorList>
    </citation>
    <scope>NUCLEOTIDE SEQUENCE [LARGE SCALE GENOMIC DNA]</scope>
    <source>
        <strain evidence="2">cv. TDa95/00328</strain>
    </source>
</reference>
<evidence type="ECO:0000313" key="1">
    <source>
        <dbReference type="EMBL" id="KAH7653416.1"/>
    </source>
</evidence>
<comment type="caution">
    <text evidence="1">The sequence shown here is derived from an EMBL/GenBank/DDBJ whole genome shotgun (WGS) entry which is preliminary data.</text>
</comment>